<reference evidence="4" key="1">
    <citation type="submission" date="2020-10" db="EMBL/GenBank/DDBJ databases">
        <authorList>
            <person name="Gilroy R."/>
        </authorList>
    </citation>
    <scope>NUCLEOTIDE SEQUENCE</scope>
    <source>
        <strain evidence="4">CHK178-757</strain>
    </source>
</reference>
<dbReference type="Gene3D" id="2.40.37.10">
    <property type="entry name" value="Lyase, Ornithine Decarboxylase, Chain A, domain 1"/>
    <property type="match status" value="1"/>
</dbReference>
<organism evidence="4 5">
    <name type="scientific">Candidatus Scybalocola faecigallinarum</name>
    <dbReference type="NCBI Taxonomy" id="2840941"/>
    <lineage>
        <taxon>Bacteria</taxon>
        <taxon>Bacillati</taxon>
        <taxon>Bacillota</taxon>
        <taxon>Clostridia</taxon>
        <taxon>Lachnospirales</taxon>
        <taxon>Lachnospiraceae</taxon>
        <taxon>Lachnospiraceae incertae sedis</taxon>
        <taxon>Candidatus Scybalocola (ex Gilroy et al. 2021)</taxon>
    </lineage>
</organism>
<sequence length="392" mass="44154">MMNRKQMEEILQKYSTPLYVFDIGVLKQRIAYLRKMLPGHVSLCYAVKANTFILSHMKDVIDRFEVCSPGELRICQAQQLPPQKLVISGVYKTPQLMEELISGRFPAGIYTVESVEQFYLLKSLADRYGEKIRLLLRLNSGSQFGVEGDEIREMVRIGLRDPNLKIQGIQYFSGTQKSSIKRLAKELKIADAFLQSLNEEFGIQLPELEFGPGFPVAYFKGESFDEDDFLKQFSELLAGITHKGKITLELGRSIAASCGTYMTQVVDIKTNRGQNYAIMDGGIHQMVYYGQSMAMKQPICELFPPRTGEASRHWNLCGSLCTMNDILVKQFPADDLKIGDTVLFKNTGAYAMTEGIALFLSRDLPQILIKEEHGGLTCARAAQPVYPLNMPQ</sequence>
<dbReference type="PANTHER" id="PTHR43727:SF2">
    <property type="entry name" value="GROUP IV DECARBOXYLASE"/>
    <property type="match status" value="1"/>
</dbReference>
<evidence type="ECO:0000256" key="1">
    <source>
        <dbReference type="ARBA" id="ARBA00001933"/>
    </source>
</evidence>
<gene>
    <name evidence="4" type="ORF">IAB46_11430</name>
</gene>
<keyword evidence="2" id="KW-0663">Pyridoxal phosphate</keyword>
<comment type="cofactor">
    <cofactor evidence="1">
        <name>pyridoxal 5'-phosphate</name>
        <dbReference type="ChEBI" id="CHEBI:597326"/>
    </cofactor>
</comment>
<comment type="caution">
    <text evidence="4">The sequence shown here is derived from an EMBL/GenBank/DDBJ whole genome shotgun (WGS) entry which is preliminary data.</text>
</comment>
<accession>A0A9D1F621</accession>
<dbReference type="GO" id="GO:0009089">
    <property type="term" value="P:lysine biosynthetic process via diaminopimelate"/>
    <property type="evidence" value="ECO:0007669"/>
    <property type="project" value="TreeGrafter"/>
</dbReference>
<dbReference type="InterPro" id="IPR022644">
    <property type="entry name" value="De-COase2_N"/>
</dbReference>
<dbReference type="AlphaFoldDB" id="A0A9D1F621"/>
<dbReference type="Pfam" id="PF02784">
    <property type="entry name" value="Orn_Arg_deC_N"/>
    <property type="match status" value="1"/>
</dbReference>
<evidence type="ECO:0000256" key="2">
    <source>
        <dbReference type="ARBA" id="ARBA00022898"/>
    </source>
</evidence>
<dbReference type="InterPro" id="IPR009006">
    <property type="entry name" value="Ala_racemase/Decarboxylase_C"/>
</dbReference>
<protein>
    <submittedName>
        <fullName evidence="4">Alanine racemase</fullName>
    </submittedName>
</protein>
<dbReference type="GO" id="GO:0008836">
    <property type="term" value="F:diaminopimelate decarboxylase activity"/>
    <property type="evidence" value="ECO:0007669"/>
    <property type="project" value="TreeGrafter"/>
</dbReference>
<evidence type="ECO:0000313" key="5">
    <source>
        <dbReference type="Proteomes" id="UP000823927"/>
    </source>
</evidence>
<dbReference type="Proteomes" id="UP000823927">
    <property type="component" value="Unassembled WGS sequence"/>
</dbReference>
<dbReference type="SUPFAM" id="SSF50621">
    <property type="entry name" value="Alanine racemase C-terminal domain-like"/>
    <property type="match status" value="1"/>
</dbReference>
<dbReference type="Gene3D" id="3.20.20.10">
    <property type="entry name" value="Alanine racemase"/>
    <property type="match status" value="1"/>
</dbReference>
<reference evidence="4" key="2">
    <citation type="journal article" date="2021" name="PeerJ">
        <title>Extensive microbial diversity within the chicken gut microbiome revealed by metagenomics and culture.</title>
        <authorList>
            <person name="Gilroy R."/>
            <person name="Ravi A."/>
            <person name="Getino M."/>
            <person name="Pursley I."/>
            <person name="Horton D.L."/>
            <person name="Alikhan N.F."/>
            <person name="Baker D."/>
            <person name="Gharbi K."/>
            <person name="Hall N."/>
            <person name="Watson M."/>
            <person name="Adriaenssens E.M."/>
            <person name="Foster-Nyarko E."/>
            <person name="Jarju S."/>
            <person name="Secka A."/>
            <person name="Antonio M."/>
            <person name="Oren A."/>
            <person name="Chaudhuri R.R."/>
            <person name="La Ragione R."/>
            <person name="Hildebrand F."/>
            <person name="Pallen M.J."/>
        </authorList>
    </citation>
    <scope>NUCLEOTIDE SEQUENCE</scope>
    <source>
        <strain evidence="4">CHK178-757</strain>
    </source>
</reference>
<evidence type="ECO:0000259" key="3">
    <source>
        <dbReference type="Pfam" id="PF02784"/>
    </source>
</evidence>
<dbReference type="SUPFAM" id="SSF51419">
    <property type="entry name" value="PLP-binding barrel"/>
    <property type="match status" value="1"/>
</dbReference>
<dbReference type="PANTHER" id="PTHR43727">
    <property type="entry name" value="DIAMINOPIMELATE DECARBOXYLASE"/>
    <property type="match status" value="1"/>
</dbReference>
<evidence type="ECO:0000313" key="4">
    <source>
        <dbReference type="EMBL" id="HIS48139.1"/>
    </source>
</evidence>
<proteinExistence type="predicted"/>
<name>A0A9D1F621_9FIRM</name>
<feature type="domain" description="Orn/DAP/Arg decarboxylase 2 N-terminal" evidence="3">
    <location>
        <begin position="26"/>
        <end position="256"/>
    </location>
</feature>
<dbReference type="InterPro" id="IPR029066">
    <property type="entry name" value="PLP-binding_barrel"/>
</dbReference>
<dbReference type="EMBL" id="DVIT01000044">
    <property type="protein sequence ID" value="HIS48139.1"/>
    <property type="molecule type" value="Genomic_DNA"/>
</dbReference>